<proteinExistence type="predicted"/>
<evidence type="ECO:0000313" key="2">
    <source>
        <dbReference type="Proteomes" id="UP001054945"/>
    </source>
</evidence>
<comment type="caution">
    <text evidence="1">The sequence shown here is derived from an EMBL/GenBank/DDBJ whole genome shotgun (WGS) entry which is preliminary data.</text>
</comment>
<gene>
    <name evidence="1" type="ORF">CEXT_802311</name>
</gene>
<keyword evidence="2" id="KW-1185">Reference proteome</keyword>
<accession>A0AAV4NXE9</accession>
<dbReference type="Proteomes" id="UP001054945">
    <property type="component" value="Unassembled WGS sequence"/>
</dbReference>
<sequence length="91" mass="10528">MARSHGAASDLWITRFRHVDRVLLRPRKNYASSLTILAKGVQIVPFLADVTTVKDKLRRCKRFLSLHFLHPVSRAKSMFSLIMDFARSFLL</sequence>
<evidence type="ECO:0000313" key="1">
    <source>
        <dbReference type="EMBL" id="GIX88443.1"/>
    </source>
</evidence>
<dbReference type="EMBL" id="BPLR01003769">
    <property type="protein sequence ID" value="GIX88443.1"/>
    <property type="molecule type" value="Genomic_DNA"/>
</dbReference>
<organism evidence="1 2">
    <name type="scientific">Caerostris extrusa</name>
    <name type="common">Bark spider</name>
    <name type="synonym">Caerostris bankana</name>
    <dbReference type="NCBI Taxonomy" id="172846"/>
    <lineage>
        <taxon>Eukaryota</taxon>
        <taxon>Metazoa</taxon>
        <taxon>Ecdysozoa</taxon>
        <taxon>Arthropoda</taxon>
        <taxon>Chelicerata</taxon>
        <taxon>Arachnida</taxon>
        <taxon>Araneae</taxon>
        <taxon>Araneomorphae</taxon>
        <taxon>Entelegynae</taxon>
        <taxon>Araneoidea</taxon>
        <taxon>Araneidae</taxon>
        <taxon>Caerostris</taxon>
    </lineage>
</organism>
<name>A0AAV4NXE9_CAEEX</name>
<dbReference type="AlphaFoldDB" id="A0AAV4NXE9"/>
<reference evidence="1 2" key="1">
    <citation type="submission" date="2021-06" db="EMBL/GenBank/DDBJ databases">
        <title>Caerostris extrusa draft genome.</title>
        <authorList>
            <person name="Kono N."/>
            <person name="Arakawa K."/>
        </authorList>
    </citation>
    <scope>NUCLEOTIDE SEQUENCE [LARGE SCALE GENOMIC DNA]</scope>
</reference>
<protein>
    <submittedName>
        <fullName evidence="1">Uncharacterized protein</fullName>
    </submittedName>
</protein>